<sequence length="168" mass="19419">MVKSYLESYFLVGNMNKTDRMTAKDMVEQLQILANKGEIQVEDVPEITKVANWITRYAASLKKHSAEILVEGSNTIRNLNNNFQEMEETEETAKSSNEKGIFVKSTMEPLLNFLYSLENTGNTFYNCFVEPILRLINLPPKDLTFGRESLPLRFYEEILHSEPYVHTE</sequence>
<dbReference type="OrthoDB" id="2442593at2759"/>
<comment type="caution">
    <text evidence="2">The sequence shown here is derived from an EMBL/GenBank/DDBJ whole genome shotgun (WGS) entry which is preliminary data.</text>
</comment>
<evidence type="ECO:0000313" key="2">
    <source>
        <dbReference type="EMBL" id="CAG8795365.1"/>
    </source>
</evidence>
<evidence type="ECO:0000256" key="1">
    <source>
        <dbReference type="SAM" id="Coils"/>
    </source>
</evidence>
<evidence type="ECO:0000313" key="3">
    <source>
        <dbReference type="Proteomes" id="UP000789405"/>
    </source>
</evidence>
<keyword evidence="3" id="KW-1185">Reference proteome</keyword>
<organism evidence="2 3">
    <name type="scientific">Dentiscutata erythropus</name>
    <dbReference type="NCBI Taxonomy" id="1348616"/>
    <lineage>
        <taxon>Eukaryota</taxon>
        <taxon>Fungi</taxon>
        <taxon>Fungi incertae sedis</taxon>
        <taxon>Mucoromycota</taxon>
        <taxon>Glomeromycotina</taxon>
        <taxon>Glomeromycetes</taxon>
        <taxon>Diversisporales</taxon>
        <taxon>Gigasporaceae</taxon>
        <taxon>Dentiscutata</taxon>
    </lineage>
</organism>
<reference evidence="2" key="1">
    <citation type="submission" date="2021-06" db="EMBL/GenBank/DDBJ databases">
        <authorList>
            <person name="Kallberg Y."/>
            <person name="Tangrot J."/>
            <person name="Rosling A."/>
        </authorList>
    </citation>
    <scope>NUCLEOTIDE SEQUENCE</scope>
    <source>
        <strain evidence="2">MA453B</strain>
    </source>
</reference>
<feature type="non-terminal residue" evidence="2">
    <location>
        <position position="1"/>
    </location>
</feature>
<name>A0A9N9P811_9GLOM</name>
<dbReference type="EMBL" id="CAJVPY010030377">
    <property type="protein sequence ID" value="CAG8795365.1"/>
    <property type="molecule type" value="Genomic_DNA"/>
</dbReference>
<dbReference type="AlphaFoldDB" id="A0A9N9P811"/>
<accession>A0A9N9P811</accession>
<keyword evidence="1" id="KW-0175">Coiled coil</keyword>
<proteinExistence type="predicted"/>
<dbReference type="Proteomes" id="UP000789405">
    <property type="component" value="Unassembled WGS sequence"/>
</dbReference>
<gene>
    <name evidence="2" type="ORF">DERYTH_LOCUS22263</name>
</gene>
<protein>
    <submittedName>
        <fullName evidence="2">2408_t:CDS:1</fullName>
    </submittedName>
</protein>
<feature type="coiled-coil region" evidence="1">
    <location>
        <begin position="69"/>
        <end position="99"/>
    </location>
</feature>